<dbReference type="WBParaSite" id="SBAD_0000053901-mRNA-1">
    <property type="protein sequence ID" value="SBAD_0000053901-mRNA-1"/>
    <property type="gene ID" value="SBAD_0000053901"/>
</dbReference>
<keyword evidence="3" id="KW-1185">Reference proteome</keyword>
<protein>
    <submittedName>
        <fullName evidence="4">Kinesin motor domain-containing protein</fullName>
    </submittedName>
</protein>
<feature type="region of interest" description="Disordered" evidence="1">
    <location>
        <begin position="269"/>
        <end position="343"/>
    </location>
</feature>
<dbReference type="Proteomes" id="UP000270296">
    <property type="component" value="Unassembled WGS sequence"/>
</dbReference>
<feature type="region of interest" description="Disordered" evidence="1">
    <location>
        <begin position="160"/>
        <end position="244"/>
    </location>
</feature>
<dbReference type="EMBL" id="UZAM01001554">
    <property type="protein sequence ID" value="VDO84568.1"/>
    <property type="molecule type" value="Genomic_DNA"/>
</dbReference>
<organism evidence="4">
    <name type="scientific">Soboliphyme baturini</name>
    <dbReference type="NCBI Taxonomy" id="241478"/>
    <lineage>
        <taxon>Eukaryota</taxon>
        <taxon>Metazoa</taxon>
        <taxon>Ecdysozoa</taxon>
        <taxon>Nematoda</taxon>
        <taxon>Enoplea</taxon>
        <taxon>Dorylaimia</taxon>
        <taxon>Dioctophymatida</taxon>
        <taxon>Dioctophymatoidea</taxon>
        <taxon>Soboliphymatidae</taxon>
        <taxon>Soboliphyme</taxon>
    </lineage>
</organism>
<evidence type="ECO:0000313" key="4">
    <source>
        <dbReference type="WBParaSite" id="SBAD_0000053901-mRNA-1"/>
    </source>
</evidence>
<sequence length="343" mass="36360">GGGALSREACAKRVLEAPSHFHAIASGRSVGSARRSVSREEGRGGHTYQCRARRHRSVPLNALKGGTRSAPLSPQARRLLLGGGEAAHTLAAWDSIPGPCGCCQPLCWDSRLQGDAVVSRRGLSRGPSSNALRKARNARAREKAAPFLGLPRPGCGKGLSLGSASRPTRESGFLARSGMLPPSQHPSLHGRRCLPKAEPKSLREHHKLTCTKKARSLAVFREETESPSRFGAEAEGSLPAGPRFGGQMRRRLLPSASSMQCARALKAAPARTVTAGPPQQSTHSRSEGPGGIQTTTPLLSAVRRQSIRPPQEQALGERCAAHPARKQDWSGTPACRQTSLAAP</sequence>
<gene>
    <name evidence="2" type="ORF">SBAD_LOCUS517</name>
</gene>
<reference evidence="4" key="1">
    <citation type="submission" date="2016-06" db="UniProtKB">
        <authorList>
            <consortium name="WormBaseParasite"/>
        </authorList>
    </citation>
    <scope>IDENTIFICATION</scope>
</reference>
<evidence type="ECO:0000256" key="1">
    <source>
        <dbReference type="SAM" id="MobiDB-lite"/>
    </source>
</evidence>
<accession>A0A183IA73</accession>
<evidence type="ECO:0000313" key="2">
    <source>
        <dbReference type="EMBL" id="VDO84568.1"/>
    </source>
</evidence>
<dbReference type="AlphaFoldDB" id="A0A183IA73"/>
<name>A0A183IA73_9BILA</name>
<proteinExistence type="predicted"/>
<reference evidence="2 3" key="2">
    <citation type="submission" date="2018-11" db="EMBL/GenBank/DDBJ databases">
        <authorList>
            <consortium name="Pathogen Informatics"/>
        </authorList>
    </citation>
    <scope>NUCLEOTIDE SEQUENCE [LARGE SCALE GENOMIC DNA]</scope>
</reference>
<feature type="compositionally biased region" description="Basic residues" evidence="1">
    <location>
        <begin position="203"/>
        <end position="215"/>
    </location>
</feature>
<evidence type="ECO:0000313" key="3">
    <source>
        <dbReference type="Proteomes" id="UP000270296"/>
    </source>
</evidence>